<dbReference type="Proteomes" id="UP000467841">
    <property type="component" value="Unassembled WGS sequence"/>
</dbReference>
<evidence type="ECO:0000256" key="3">
    <source>
        <dbReference type="ARBA" id="ARBA00022833"/>
    </source>
</evidence>
<dbReference type="InterPro" id="IPR007527">
    <property type="entry name" value="Znf_SWIM"/>
</dbReference>
<name>A0A6D2HXJ3_9BRAS</name>
<keyword evidence="8" id="KW-1185">Reference proteome</keyword>
<keyword evidence="3" id="KW-0862">Zinc</keyword>
<accession>A0A6D2HXJ3</accession>
<gene>
    <name evidence="7" type="ORF">MERR_LOCUS5031</name>
</gene>
<sequence length="741" mass="84574">MVQIYVVCGSWKRCQINGWIFVADERKGGRVVGVESNTRFDDLKAMVLEDFSFESGIDVEFSYLPRGLINDAISPRVVISNDRQVQNFVGYIRKQESKQLCLTLKDPKENSGVHIDGNGDHGGVPPTDGLSHVKDEIKKGKMILKEINDEEEVLSQKEIEYDYQFRGALMEAVKIKQEFRSKSLLKSTFEILAMKHNFDYIVLKSDTSFWTARCVVKECNWRVRAVSLKGTTMFVITKYVGEHTCAPSGKAKIGRTASAKTIGNLIMQKYEGVKEGPKPNDIIQLMRIEHGCKISYDLAWEAREFAVNYVRGIPEESYAKIPRYLHMLKEANPGTHTAFKTDPDGSFRYMFISFGQSIRGFYKAMRRVIVIDGTFLKNKYKGTLLVATALDGNSNLYPLAFGVVDSENDLSWEWFLRQLHVVIEDDYDLAFISDRNLSIGRLLPIVYQRATHGICIHHLLNNVISYLHGKGVAALVAKASKAYRIADFQTMMTDIVKNRPDVGKYLVKADVRKWARCLFVGYRYDVRTTNPAESLNSALRSPREFPVIPLLDSIREMLTRWFFKRRTLSSKHTHPLTVAVEKKITRRTEKGKAFTVQQVDATRFVVGGDIYECVVDLAKRTCTCAKFDLQKIPCRHAIPAIFAIGKQPHEFTDELWKTELWRVGYEEAVNPIGVPEDAWSVPQVVDEEIVSCPESRRAAGRRRKRRFESVEDKIRSQQRKTHKCSRCDNSGHNRATCDMPI</sequence>
<dbReference type="Pfam" id="PF10551">
    <property type="entry name" value="MULE"/>
    <property type="match status" value="1"/>
</dbReference>
<dbReference type="SMART" id="SM00575">
    <property type="entry name" value="ZnF_PMZ"/>
    <property type="match status" value="1"/>
</dbReference>
<dbReference type="InterPro" id="IPR004332">
    <property type="entry name" value="Transposase_MuDR"/>
</dbReference>
<evidence type="ECO:0000256" key="4">
    <source>
        <dbReference type="PROSITE-ProRule" id="PRU00325"/>
    </source>
</evidence>
<evidence type="ECO:0000259" key="6">
    <source>
        <dbReference type="PROSITE" id="PS50966"/>
    </source>
</evidence>
<feature type="domain" description="SWIM-type" evidence="6">
    <location>
        <begin position="611"/>
        <end position="645"/>
    </location>
</feature>
<dbReference type="PROSITE" id="PS50966">
    <property type="entry name" value="ZF_SWIM"/>
    <property type="match status" value="1"/>
</dbReference>
<dbReference type="InterPro" id="IPR006564">
    <property type="entry name" value="Znf_PMZ"/>
</dbReference>
<keyword evidence="1" id="KW-0479">Metal-binding</keyword>
<dbReference type="Pfam" id="PF03108">
    <property type="entry name" value="DBD_Tnp_Mut"/>
    <property type="match status" value="1"/>
</dbReference>
<organism evidence="7 8">
    <name type="scientific">Microthlaspi erraticum</name>
    <dbReference type="NCBI Taxonomy" id="1685480"/>
    <lineage>
        <taxon>Eukaryota</taxon>
        <taxon>Viridiplantae</taxon>
        <taxon>Streptophyta</taxon>
        <taxon>Embryophyta</taxon>
        <taxon>Tracheophyta</taxon>
        <taxon>Spermatophyta</taxon>
        <taxon>Magnoliopsida</taxon>
        <taxon>eudicotyledons</taxon>
        <taxon>Gunneridae</taxon>
        <taxon>Pentapetalae</taxon>
        <taxon>rosids</taxon>
        <taxon>malvids</taxon>
        <taxon>Brassicales</taxon>
        <taxon>Brassicaceae</taxon>
        <taxon>Coluteocarpeae</taxon>
        <taxon>Microthlaspi</taxon>
    </lineage>
</organism>
<evidence type="ECO:0000256" key="2">
    <source>
        <dbReference type="ARBA" id="ARBA00022771"/>
    </source>
</evidence>
<dbReference type="PANTHER" id="PTHR31973:SF129">
    <property type="entry name" value="SWIM-TYPE DOMAIN-CONTAINING PROTEIN"/>
    <property type="match status" value="1"/>
</dbReference>
<comment type="caution">
    <text evidence="7">The sequence shown here is derived from an EMBL/GenBank/DDBJ whole genome shotgun (WGS) entry which is preliminary data.</text>
</comment>
<dbReference type="Pfam" id="PF04434">
    <property type="entry name" value="SWIM"/>
    <property type="match status" value="1"/>
</dbReference>
<protein>
    <recommendedName>
        <fullName evidence="6">SWIM-type domain-containing protein</fullName>
    </recommendedName>
</protein>
<evidence type="ECO:0000313" key="7">
    <source>
        <dbReference type="EMBL" id="CAA7017796.1"/>
    </source>
</evidence>
<keyword evidence="2 4" id="KW-0863">Zinc-finger</keyword>
<proteinExistence type="predicted"/>
<feature type="region of interest" description="Disordered" evidence="5">
    <location>
        <begin position="112"/>
        <end position="131"/>
    </location>
</feature>
<dbReference type="AlphaFoldDB" id="A0A6D2HXJ3"/>
<dbReference type="EMBL" id="CACVBM020000333">
    <property type="protein sequence ID" value="CAA7017796.1"/>
    <property type="molecule type" value="Genomic_DNA"/>
</dbReference>
<evidence type="ECO:0000313" key="8">
    <source>
        <dbReference type="Proteomes" id="UP000467841"/>
    </source>
</evidence>
<evidence type="ECO:0000256" key="5">
    <source>
        <dbReference type="SAM" id="MobiDB-lite"/>
    </source>
</evidence>
<dbReference type="PANTHER" id="PTHR31973">
    <property type="entry name" value="POLYPROTEIN, PUTATIVE-RELATED"/>
    <property type="match status" value="1"/>
</dbReference>
<dbReference type="GO" id="GO:0008270">
    <property type="term" value="F:zinc ion binding"/>
    <property type="evidence" value="ECO:0007669"/>
    <property type="project" value="UniProtKB-KW"/>
</dbReference>
<evidence type="ECO:0000256" key="1">
    <source>
        <dbReference type="ARBA" id="ARBA00022723"/>
    </source>
</evidence>
<reference evidence="7" key="1">
    <citation type="submission" date="2020-01" db="EMBL/GenBank/DDBJ databases">
        <authorList>
            <person name="Mishra B."/>
        </authorList>
    </citation>
    <scope>NUCLEOTIDE SEQUENCE [LARGE SCALE GENOMIC DNA]</scope>
</reference>
<dbReference type="InterPro" id="IPR018289">
    <property type="entry name" value="MULE_transposase_dom"/>
</dbReference>
<dbReference type="OrthoDB" id="1040105at2759"/>